<accession>A0A1G6XE52</accession>
<dbReference type="Proteomes" id="UP000182100">
    <property type="component" value="Unassembled WGS sequence"/>
</dbReference>
<dbReference type="Pfam" id="PF10604">
    <property type="entry name" value="Polyketide_cyc2"/>
    <property type="match status" value="1"/>
</dbReference>
<proteinExistence type="predicted"/>
<evidence type="ECO:0000313" key="2">
    <source>
        <dbReference type="Proteomes" id="UP000182100"/>
    </source>
</evidence>
<evidence type="ECO:0000313" key="1">
    <source>
        <dbReference type="EMBL" id="SDD76440.1"/>
    </source>
</evidence>
<dbReference type="EMBL" id="FMZK01000011">
    <property type="protein sequence ID" value="SDD76440.1"/>
    <property type="molecule type" value="Genomic_DNA"/>
</dbReference>
<dbReference type="RefSeq" id="WP_244904927.1">
    <property type="nucleotide sequence ID" value="NZ_FMZK01000011.1"/>
</dbReference>
<dbReference type="InterPro" id="IPR023393">
    <property type="entry name" value="START-like_dom_sf"/>
</dbReference>
<organism evidence="1 2">
    <name type="scientific">Streptomyces prasinopilosus</name>
    <dbReference type="NCBI Taxonomy" id="67344"/>
    <lineage>
        <taxon>Bacteria</taxon>
        <taxon>Bacillati</taxon>
        <taxon>Actinomycetota</taxon>
        <taxon>Actinomycetes</taxon>
        <taxon>Kitasatosporales</taxon>
        <taxon>Streptomycetaceae</taxon>
        <taxon>Streptomyces</taxon>
    </lineage>
</organism>
<protein>
    <submittedName>
        <fullName evidence="1">Carbon monoxide dehydrogenase subunit G</fullName>
    </submittedName>
</protein>
<sequence>MPARRIEEGAEVLSTELKHTFQIAAPPEEVFAHLAEPLHYVGLSPLVVAVRDVRRNGGTVNYTAVERFRFLGVLRRDNIIDVTLAAVPDGLPHSAEIFGEVRSPGRVRMSYRFAIDRHGAGSVVTDTLHLRTPPGLLRFAASQAGAVQRSRARVLTDRLARPV</sequence>
<dbReference type="SUPFAM" id="SSF55961">
    <property type="entry name" value="Bet v1-like"/>
    <property type="match status" value="1"/>
</dbReference>
<reference evidence="2" key="1">
    <citation type="submission" date="2016-10" db="EMBL/GenBank/DDBJ databases">
        <authorList>
            <person name="Varghese N."/>
            <person name="Submissions S."/>
        </authorList>
    </citation>
    <scope>NUCLEOTIDE SEQUENCE [LARGE SCALE GENOMIC DNA]</scope>
    <source>
        <strain evidence="2">CGMCC 4.3504</strain>
    </source>
</reference>
<keyword evidence="2" id="KW-1185">Reference proteome</keyword>
<dbReference type="Gene3D" id="3.30.530.20">
    <property type="match status" value="1"/>
</dbReference>
<dbReference type="AlphaFoldDB" id="A0A1G6XE52"/>
<dbReference type="CDD" id="cd07812">
    <property type="entry name" value="SRPBCC"/>
    <property type="match status" value="1"/>
</dbReference>
<dbReference type="InterPro" id="IPR019587">
    <property type="entry name" value="Polyketide_cyclase/dehydratase"/>
</dbReference>
<gene>
    <name evidence="1" type="ORF">SAMN05216505_111193</name>
</gene>
<name>A0A1G6XE52_9ACTN</name>